<dbReference type="SUPFAM" id="SSF51306">
    <property type="entry name" value="LexA/Signal peptidase"/>
    <property type="match status" value="1"/>
</dbReference>
<evidence type="ECO:0000256" key="8">
    <source>
        <dbReference type="RuleBase" id="RU362041"/>
    </source>
</evidence>
<dbReference type="GO" id="GO:0006627">
    <property type="term" value="P:protein processing involved in protein targeting to mitochondrion"/>
    <property type="evidence" value="ECO:0007669"/>
    <property type="project" value="TreeGrafter"/>
</dbReference>
<dbReference type="GO" id="GO:0004252">
    <property type="term" value="F:serine-type endopeptidase activity"/>
    <property type="evidence" value="ECO:0007669"/>
    <property type="project" value="InterPro"/>
</dbReference>
<accession>A0AAD9MBM7</accession>
<evidence type="ECO:0000256" key="6">
    <source>
        <dbReference type="ARBA" id="ARBA00038445"/>
    </source>
</evidence>
<comment type="subcellular location">
    <subcellularLocation>
        <location evidence="1 8">Mitochondrion inner membrane</location>
    </subcellularLocation>
</comment>
<keyword evidence="2 8" id="KW-0999">Mitochondrion inner membrane</keyword>
<dbReference type="PROSITE" id="PS00760">
    <property type="entry name" value="SPASE_I_2"/>
    <property type="match status" value="1"/>
</dbReference>
<dbReference type="PANTHER" id="PTHR12383">
    <property type="entry name" value="PROTEASE FAMILY S26 MITOCHONDRIAL INNER MEMBRANE PROTEASE-RELATED"/>
    <property type="match status" value="1"/>
</dbReference>
<dbReference type="Proteomes" id="UP001217918">
    <property type="component" value="Unassembled WGS sequence"/>
</dbReference>
<evidence type="ECO:0000256" key="3">
    <source>
        <dbReference type="ARBA" id="ARBA00022801"/>
    </source>
</evidence>
<evidence type="ECO:0000256" key="7">
    <source>
        <dbReference type="PIRSR" id="PIRSR600223-1"/>
    </source>
</evidence>
<comment type="caution">
    <text evidence="11">The sequence shown here is derived from an EMBL/GenBank/DDBJ whole genome shotgun (WGS) entry which is preliminary data.</text>
</comment>
<comment type="similarity">
    <text evidence="6">Belongs to the peptidase S26 family. IMP1 subfamily.</text>
</comment>
<feature type="active site" evidence="7">
    <location>
        <position position="115"/>
    </location>
</feature>
<evidence type="ECO:0000313" key="12">
    <source>
        <dbReference type="Proteomes" id="UP001217918"/>
    </source>
</evidence>
<dbReference type="InterPro" id="IPR019757">
    <property type="entry name" value="Pept_S26A_signal_pept_1_Lys-AS"/>
</dbReference>
<evidence type="ECO:0000256" key="1">
    <source>
        <dbReference type="ARBA" id="ARBA00004273"/>
    </source>
</evidence>
<dbReference type="EMBL" id="JAQQPM010000001">
    <property type="protein sequence ID" value="KAK2067968.1"/>
    <property type="molecule type" value="Genomic_DNA"/>
</dbReference>
<feature type="domain" description="Peptidase S26" evidence="10">
    <location>
        <begin position="43"/>
        <end position="128"/>
    </location>
</feature>
<dbReference type="InterPro" id="IPR000223">
    <property type="entry name" value="Pept_S26A_signal_pept_1"/>
</dbReference>
<name>A0AAD9MBM7_9PEZI</name>
<evidence type="ECO:0000256" key="9">
    <source>
        <dbReference type="SAM" id="MobiDB-lite"/>
    </source>
</evidence>
<reference evidence="11" key="1">
    <citation type="journal article" date="2023" name="Mol. Plant Microbe Interact.">
        <title>Elucidating the Obligate Nature and Biological Capacity of an Invasive Fungal Corn Pathogen.</title>
        <authorList>
            <person name="MacCready J.S."/>
            <person name="Roggenkamp E.M."/>
            <person name="Gdanetz K."/>
            <person name="Chilvers M.I."/>
        </authorList>
    </citation>
    <scope>NUCLEOTIDE SEQUENCE</scope>
    <source>
        <strain evidence="11">PM02</strain>
    </source>
</reference>
<dbReference type="GO" id="GO:0042720">
    <property type="term" value="C:mitochondrial inner membrane peptidase complex"/>
    <property type="evidence" value="ECO:0007669"/>
    <property type="project" value="TreeGrafter"/>
</dbReference>
<dbReference type="AlphaFoldDB" id="A0AAD9MBM7"/>
<evidence type="ECO:0000313" key="11">
    <source>
        <dbReference type="EMBL" id="KAK2067968.1"/>
    </source>
</evidence>
<keyword evidence="4 8" id="KW-0496">Mitochondrion</keyword>
<feature type="transmembrane region" description="Helical" evidence="8">
    <location>
        <begin position="43"/>
        <end position="64"/>
    </location>
</feature>
<keyword evidence="12" id="KW-1185">Reference proteome</keyword>
<gene>
    <name evidence="11" type="ORF">P8C59_001667</name>
</gene>
<sequence>MGPASGTKHSTHAGITDYRLHLYLSYDRASPRAISAPPRRRSLLLYFVQGTLLLHIFTEHFFALKRGDGPSMLPTAEVTGQWFLVSKHHSRGRGLHVGDLVIFDLPFHRDDMGMKRVLGLPGDYVLVDAPRTPITATTSDELMIQVPEGHCWLVGDNVPASRDSRLYGPVPLALVRGKIVARYWPWRDRRVFGPALAAAGPEANKKVRFGVSTEVKTPDITGTSRKRDGEPGRRQPVREGEKRRKIQQPGT</sequence>
<dbReference type="CDD" id="cd06530">
    <property type="entry name" value="S26_SPase_I"/>
    <property type="match status" value="1"/>
</dbReference>
<proteinExistence type="inferred from homology"/>
<dbReference type="InterPro" id="IPR036286">
    <property type="entry name" value="LexA/Signal_pep-like_sf"/>
</dbReference>
<dbReference type="EC" id="3.4.21.-" evidence="8"/>
<organism evidence="11 12">
    <name type="scientific">Phyllachora maydis</name>
    <dbReference type="NCBI Taxonomy" id="1825666"/>
    <lineage>
        <taxon>Eukaryota</taxon>
        <taxon>Fungi</taxon>
        <taxon>Dikarya</taxon>
        <taxon>Ascomycota</taxon>
        <taxon>Pezizomycotina</taxon>
        <taxon>Sordariomycetes</taxon>
        <taxon>Sordariomycetidae</taxon>
        <taxon>Phyllachorales</taxon>
        <taxon>Phyllachoraceae</taxon>
        <taxon>Phyllachora</taxon>
    </lineage>
</organism>
<keyword evidence="8" id="KW-0645">Protease</keyword>
<dbReference type="Gene3D" id="2.10.109.10">
    <property type="entry name" value="Umud Fragment, subunit A"/>
    <property type="match status" value="1"/>
</dbReference>
<dbReference type="NCBIfam" id="TIGR02227">
    <property type="entry name" value="sigpep_I_bact"/>
    <property type="match status" value="1"/>
</dbReference>
<keyword evidence="8" id="KW-0812">Transmembrane</keyword>
<keyword evidence="3 8" id="KW-0378">Hydrolase</keyword>
<dbReference type="PRINTS" id="PR00727">
    <property type="entry name" value="LEADERPTASE"/>
</dbReference>
<evidence type="ECO:0000256" key="4">
    <source>
        <dbReference type="ARBA" id="ARBA00023128"/>
    </source>
</evidence>
<dbReference type="PANTHER" id="PTHR12383:SF16">
    <property type="entry name" value="MITOCHONDRIAL INNER MEMBRANE PROTEASE SUBUNIT 1"/>
    <property type="match status" value="1"/>
</dbReference>
<keyword evidence="8" id="KW-1133">Transmembrane helix</keyword>
<keyword evidence="5 8" id="KW-0472">Membrane</keyword>
<feature type="domain" description="Peptidase S26" evidence="10">
    <location>
        <begin position="144"/>
        <end position="184"/>
    </location>
</feature>
<dbReference type="GO" id="GO:0006465">
    <property type="term" value="P:signal peptide processing"/>
    <property type="evidence" value="ECO:0007669"/>
    <property type="project" value="InterPro"/>
</dbReference>
<evidence type="ECO:0000259" key="10">
    <source>
        <dbReference type="Pfam" id="PF10502"/>
    </source>
</evidence>
<evidence type="ECO:0000256" key="2">
    <source>
        <dbReference type="ARBA" id="ARBA00022792"/>
    </source>
</evidence>
<feature type="compositionally biased region" description="Basic and acidic residues" evidence="9">
    <location>
        <begin position="225"/>
        <end position="242"/>
    </location>
</feature>
<dbReference type="Pfam" id="PF10502">
    <property type="entry name" value="Peptidase_S26"/>
    <property type="match status" value="2"/>
</dbReference>
<feature type="region of interest" description="Disordered" evidence="9">
    <location>
        <begin position="209"/>
        <end position="251"/>
    </location>
</feature>
<feature type="active site" evidence="7">
    <location>
        <position position="71"/>
    </location>
</feature>
<dbReference type="InterPro" id="IPR052064">
    <property type="entry name" value="Mito_IMP1_subunit"/>
</dbReference>
<dbReference type="InterPro" id="IPR019533">
    <property type="entry name" value="Peptidase_S26"/>
</dbReference>
<protein>
    <recommendedName>
        <fullName evidence="8">Mitochondrial inner membrane protease subunit</fullName>
        <ecNumber evidence="8">3.4.21.-</ecNumber>
    </recommendedName>
</protein>
<evidence type="ECO:0000256" key="5">
    <source>
        <dbReference type="ARBA" id="ARBA00023136"/>
    </source>
</evidence>